<feature type="compositionally biased region" description="Basic and acidic residues" evidence="4">
    <location>
        <begin position="1367"/>
        <end position="1376"/>
    </location>
</feature>
<feature type="region of interest" description="Disordered" evidence="4">
    <location>
        <begin position="716"/>
        <end position="806"/>
    </location>
</feature>
<dbReference type="PROSITE" id="PS50835">
    <property type="entry name" value="IG_LIKE"/>
    <property type="match status" value="6"/>
</dbReference>
<comment type="caution">
    <text evidence="7">The sequence shown here is derived from an EMBL/GenBank/DDBJ whole genome shotgun (WGS) entry which is preliminary data.</text>
</comment>
<feature type="compositionally biased region" description="Basic and acidic residues" evidence="4">
    <location>
        <begin position="1138"/>
        <end position="1211"/>
    </location>
</feature>
<dbReference type="Gene3D" id="2.60.40.10">
    <property type="entry name" value="Immunoglobulins"/>
    <property type="match status" value="7"/>
</dbReference>
<feature type="domain" description="Ig-like" evidence="5">
    <location>
        <begin position="9"/>
        <end position="84"/>
    </location>
</feature>
<keyword evidence="1" id="KW-0732">Signal</keyword>
<feature type="compositionally biased region" description="Polar residues" evidence="4">
    <location>
        <begin position="1349"/>
        <end position="1362"/>
    </location>
</feature>
<evidence type="ECO:0000259" key="5">
    <source>
        <dbReference type="PROSITE" id="PS50835"/>
    </source>
</evidence>
<keyword evidence="8" id="KW-1185">Reference proteome</keyword>
<dbReference type="GO" id="GO:0008046">
    <property type="term" value="F:axon guidance receptor activity"/>
    <property type="evidence" value="ECO:0007669"/>
    <property type="project" value="TreeGrafter"/>
</dbReference>
<keyword evidence="2" id="KW-1015">Disulfide bond</keyword>
<feature type="region of interest" description="Disordered" evidence="4">
    <location>
        <begin position="838"/>
        <end position="866"/>
    </location>
</feature>
<feature type="compositionally biased region" description="Basic and acidic residues" evidence="4">
    <location>
        <begin position="1037"/>
        <end position="1059"/>
    </location>
</feature>
<feature type="compositionally biased region" description="Basic and acidic residues" evidence="4">
    <location>
        <begin position="740"/>
        <end position="756"/>
    </location>
</feature>
<dbReference type="InterPro" id="IPR036179">
    <property type="entry name" value="Ig-like_dom_sf"/>
</dbReference>
<dbReference type="InterPro" id="IPR003598">
    <property type="entry name" value="Ig_sub2"/>
</dbReference>
<evidence type="ECO:0000313" key="8">
    <source>
        <dbReference type="Proteomes" id="UP000037510"/>
    </source>
</evidence>
<dbReference type="InterPro" id="IPR007110">
    <property type="entry name" value="Ig-like_dom"/>
</dbReference>
<dbReference type="InterPro" id="IPR013098">
    <property type="entry name" value="Ig_I-set"/>
</dbReference>
<dbReference type="EMBL" id="JTDY01004999">
    <property type="protein sequence ID" value="KOB67493.1"/>
    <property type="molecule type" value="Genomic_DNA"/>
</dbReference>
<dbReference type="STRING" id="104452.A0A0L7KW81"/>
<evidence type="ECO:0000256" key="1">
    <source>
        <dbReference type="ARBA" id="ARBA00022729"/>
    </source>
</evidence>
<feature type="domain" description="Ig-like" evidence="5">
    <location>
        <begin position="316"/>
        <end position="411"/>
    </location>
</feature>
<evidence type="ECO:0000256" key="3">
    <source>
        <dbReference type="ARBA" id="ARBA00023319"/>
    </source>
</evidence>
<feature type="domain" description="Ig-like" evidence="5">
    <location>
        <begin position="518"/>
        <end position="612"/>
    </location>
</feature>
<dbReference type="EMBL" id="JTDY01006630">
    <property type="protein sequence ID" value="KOB65818.1"/>
    <property type="molecule type" value="Genomic_DNA"/>
</dbReference>
<sequence length="1466" mass="166751">MGVSDDLAPSFTQKPALRQEDDGNRLVFECQLLAAPMPEICWYRSDELLKEDTRTKFKIQSIANNKFLVVLELDDVIETDAGLYKPLTKKNKSDEAPVPEDFIKPTFTERPVIRQSDDGTKITFECRCVGKPKPTVTWYHGKKLIKESSRYKITLEEDQTLYHMARLEITGVENSDKGEYRALAKNKHGEGVAKINLNFEGSGKPKIPDGKAPRFPKKPTIRQEGDVLIMECVLEAYPVPDINWFHGDKEIKDGAKMKMSRKAIGKDTFNLTLEILSPTREDGGNYRCNAFNLFGESNANIALNFQGGDDENGFAPSFIEKPRIIPNEDGTLITMRCVCKAKPAAEVTWYRGTTVITASSKIEIKSKVIEEDVYELVLLLSNPSAADGGAYRCHVKNEFGESNANLNLNIEAEPEPEGEGPTFVEKPTIQSKDNGKLVIMGCKVKASPRPTIVWYHEGKEITESTKIKTRVEVKEDIYTIILELVDPGIEDSGLYKCNIKNELGELNANLTLNIEIIPVIKEKPKVIKIVKKKTVIVECKVLSKFAPACTWFKETSAVKEDSRHTVLIEPLREGEFTVKLEISNVSQHDKGSYKLVAKNEKGEATSQQVEITEIPEEKGDKPTIIKHLRSLAKKENEEVEFIAVLKSSDQSCRCTWYKNSTVIRESSEVITSFDGTNSRLIIRKMSSKYIANYRVVIKNEFGEDESSADLTLVEEKKKKKEEEEEETTVIEESEEEMSIVEDKSTVEENHVEEKKTSARRLSKKEEVHIEQKNEEITMEATKTESKSESKKVESKIEQNKKAEQEIEETKKILEKKTAKTEEEKKALLEKLETRKKSIPEPETKVEGIPKLKPVKPKEEPVVEKKEDVAKKTEVKKKVVKKKVVAKKDEVSKTFIIVKSICINLTDNEEIEFVDDYERPVLEKYERITPTPLAKKTKEDDTLKGKRASITESVISEQDSEEEPSVAGSIPEKKTKSTKDKVEEEKIESRRLSIKKGLPKREEPADEISGVKLNKAPVKPTEEALEQPQVARSKKPVKQPEDQKEFVDDYERPDLEKYDKMTPTPSDRIKKQNGVDQAEPEFVDDYERPELEKYEKYTPTPKEKRPSESQDDVDMMKGKIKPKDKEPEPEVPSLRKRSVAKDKEEEKKPDDKPKPKTAKKDEPTAKKRPSLKEKEVAEEFVDDYERPVLEKYEKMTPTPIEKKKKDDKKPEEDVPSSATATRRRSSVKNKDKPEPMDVDENVSLSKPKVPAKPGQQPEDVSLTHKTPAEIIPTEDEAEAKLKIKKPEVVEEKTLKRPTPKGKETKIEMEEMDTLQKSNTSTSFLKRLNVLVKGEDTEESVSMTKPRKKTSTTAPEDASLTQKTPAKKKLTEGEDGAKLKIKKPAVAKKDDDEEPLAVQGGKFEMPQLKKMIKRTTEKPKKANVFDKYDEYGFEFDFVDDYERPVLEKYEKMTPTPTVKEKKQKEELK</sequence>
<organism evidence="7 8">
    <name type="scientific">Operophtera brumata</name>
    <name type="common">Winter moth</name>
    <name type="synonym">Phalaena brumata</name>
    <dbReference type="NCBI Taxonomy" id="104452"/>
    <lineage>
        <taxon>Eukaryota</taxon>
        <taxon>Metazoa</taxon>
        <taxon>Ecdysozoa</taxon>
        <taxon>Arthropoda</taxon>
        <taxon>Hexapoda</taxon>
        <taxon>Insecta</taxon>
        <taxon>Pterygota</taxon>
        <taxon>Neoptera</taxon>
        <taxon>Endopterygota</taxon>
        <taxon>Lepidoptera</taxon>
        <taxon>Glossata</taxon>
        <taxon>Ditrysia</taxon>
        <taxon>Geometroidea</taxon>
        <taxon>Geometridae</taxon>
        <taxon>Larentiinae</taxon>
        <taxon>Operophtera</taxon>
    </lineage>
</organism>
<dbReference type="GO" id="GO:0050808">
    <property type="term" value="P:synapse organization"/>
    <property type="evidence" value="ECO:0007669"/>
    <property type="project" value="TreeGrafter"/>
</dbReference>
<feature type="compositionally biased region" description="Basic and acidic residues" evidence="4">
    <location>
        <begin position="970"/>
        <end position="990"/>
    </location>
</feature>
<dbReference type="PANTHER" id="PTHR45080:SF8">
    <property type="entry name" value="IG-LIKE DOMAIN-CONTAINING PROTEIN"/>
    <property type="match status" value="1"/>
</dbReference>
<feature type="compositionally biased region" description="Basic and acidic residues" evidence="4">
    <location>
        <begin position="763"/>
        <end position="806"/>
    </location>
</feature>
<dbReference type="InterPro" id="IPR013783">
    <property type="entry name" value="Ig-like_fold"/>
</dbReference>
<dbReference type="InterPro" id="IPR003599">
    <property type="entry name" value="Ig_sub"/>
</dbReference>
<dbReference type="GO" id="GO:0030424">
    <property type="term" value="C:axon"/>
    <property type="evidence" value="ECO:0007669"/>
    <property type="project" value="TreeGrafter"/>
</dbReference>
<evidence type="ECO:0000256" key="4">
    <source>
        <dbReference type="SAM" id="MobiDB-lite"/>
    </source>
</evidence>
<dbReference type="FunFam" id="2.60.40.10:FF:000097">
    <property type="entry name" value="Bent, isoform F"/>
    <property type="match status" value="5"/>
</dbReference>
<gene>
    <name evidence="7" type="ORF">OBRU01_19725</name>
    <name evidence="6" type="ORF">OBRU01_22201</name>
</gene>
<dbReference type="SMART" id="SM00409">
    <property type="entry name" value="IG"/>
    <property type="match status" value="6"/>
</dbReference>
<dbReference type="GO" id="GO:0043025">
    <property type="term" value="C:neuronal cell body"/>
    <property type="evidence" value="ECO:0007669"/>
    <property type="project" value="TreeGrafter"/>
</dbReference>
<feature type="domain" description="Ig-like" evidence="5">
    <location>
        <begin position="105"/>
        <end position="198"/>
    </location>
</feature>
<name>A0A0L7KW81_OPEBR</name>
<feature type="domain" description="Ig-like" evidence="5">
    <location>
        <begin position="421"/>
        <end position="513"/>
    </location>
</feature>
<dbReference type="InterPro" id="IPR050958">
    <property type="entry name" value="Cell_Adh-Cytoskel_Orgn"/>
</dbReference>
<dbReference type="PANTHER" id="PTHR45080">
    <property type="entry name" value="CONTACTIN 5"/>
    <property type="match status" value="1"/>
</dbReference>
<dbReference type="Pfam" id="PF07679">
    <property type="entry name" value="I-set"/>
    <property type="match status" value="7"/>
</dbReference>
<evidence type="ECO:0000313" key="6">
    <source>
        <dbReference type="EMBL" id="KOB65818.1"/>
    </source>
</evidence>
<dbReference type="GO" id="GO:0005886">
    <property type="term" value="C:plasma membrane"/>
    <property type="evidence" value="ECO:0007669"/>
    <property type="project" value="TreeGrafter"/>
</dbReference>
<dbReference type="SUPFAM" id="SSF48726">
    <property type="entry name" value="Immunoglobulin"/>
    <property type="match status" value="7"/>
</dbReference>
<protein>
    <submittedName>
        <fullName evidence="7">Projectin</fullName>
    </submittedName>
</protein>
<dbReference type="SMART" id="SM00408">
    <property type="entry name" value="IGc2"/>
    <property type="match status" value="6"/>
</dbReference>
<accession>A0A0L7KW81</accession>
<evidence type="ECO:0000313" key="7">
    <source>
        <dbReference type="EMBL" id="KOB67493.1"/>
    </source>
</evidence>
<dbReference type="CDD" id="cd00096">
    <property type="entry name" value="Ig"/>
    <property type="match status" value="2"/>
</dbReference>
<feature type="non-terminal residue" evidence="7">
    <location>
        <position position="1466"/>
    </location>
</feature>
<dbReference type="Proteomes" id="UP000037510">
    <property type="component" value="Unassembled WGS sequence"/>
</dbReference>
<feature type="compositionally biased region" description="Basic and acidic residues" evidence="4">
    <location>
        <begin position="1084"/>
        <end position="1127"/>
    </location>
</feature>
<feature type="compositionally biased region" description="Acidic residues" evidence="4">
    <location>
        <begin position="722"/>
        <end position="739"/>
    </location>
</feature>
<dbReference type="GO" id="GO:0007156">
    <property type="term" value="P:homophilic cell adhesion via plasma membrane adhesion molecules"/>
    <property type="evidence" value="ECO:0007669"/>
    <property type="project" value="TreeGrafter"/>
</dbReference>
<feature type="region of interest" description="Disordered" evidence="4">
    <location>
        <begin position="928"/>
        <end position="1318"/>
    </location>
</feature>
<reference evidence="7 8" key="1">
    <citation type="journal article" date="2015" name="Genome Biol. Evol.">
        <title>The genome of winter moth (Operophtera brumata) provides a genomic perspective on sexual dimorphism and phenology.</title>
        <authorList>
            <person name="Derks M.F."/>
            <person name="Smit S."/>
            <person name="Salis L."/>
            <person name="Schijlen E."/>
            <person name="Bossers A."/>
            <person name="Mateman C."/>
            <person name="Pijl A.S."/>
            <person name="de Ridder D."/>
            <person name="Groenen M.A."/>
            <person name="Visser M.E."/>
            <person name="Megens H.J."/>
        </authorList>
    </citation>
    <scope>NUCLEOTIDE SEQUENCE [LARGE SCALE GENOMIC DNA]</scope>
    <source>
        <strain evidence="7">WM2013NL</strain>
        <tissue evidence="7">Head and thorax</tissue>
    </source>
</reference>
<proteinExistence type="predicted"/>
<feature type="region of interest" description="Disordered" evidence="4">
    <location>
        <begin position="1333"/>
        <end position="1400"/>
    </location>
</feature>
<evidence type="ECO:0000256" key="2">
    <source>
        <dbReference type="ARBA" id="ARBA00023157"/>
    </source>
</evidence>
<feature type="compositionally biased region" description="Basic and acidic residues" evidence="4">
    <location>
        <begin position="1277"/>
        <end position="1307"/>
    </location>
</feature>
<keyword evidence="3" id="KW-0393">Immunoglobulin domain</keyword>
<feature type="domain" description="Ig-like" evidence="5">
    <location>
        <begin position="213"/>
        <end position="306"/>
    </location>
</feature>